<evidence type="ECO:0000313" key="1">
    <source>
        <dbReference type="EMBL" id="RGE41369.1"/>
    </source>
</evidence>
<name>A0A373FD80_COMTE</name>
<proteinExistence type="predicted"/>
<accession>A0A373FD80</accession>
<organism evidence="1 2">
    <name type="scientific">Comamonas testosteroni</name>
    <name type="common">Pseudomonas testosteroni</name>
    <dbReference type="NCBI Taxonomy" id="285"/>
    <lineage>
        <taxon>Bacteria</taxon>
        <taxon>Pseudomonadati</taxon>
        <taxon>Pseudomonadota</taxon>
        <taxon>Betaproteobacteria</taxon>
        <taxon>Burkholderiales</taxon>
        <taxon>Comamonadaceae</taxon>
        <taxon>Comamonas</taxon>
    </lineage>
</organism>
<dbReference type="EMBL" id="QURR01000029">
    <property type="protein sequence ID" value="RGE41369.1"/>
    <property type="molecule type" value="Genomic_DNA"/>
</dbReference>
<evidence type="ECO:0000313" key="2">
    <source>
        <dbReference type="Proteomes" id="UP000261948"/>
    </source>
</evidence>
<keyword evidence="2" id="KW-1185">Reference proteome</keyword>
<sequence>MKGRDAMKQYRLDYIAMHDDLGNPISTAPITIKTFVPVLNNMVAYLAFVRRVVADAKAFNMGFCGQVPFDFYVSRAKHYGYLYTEVPKGLVEALKFYKDFFVRML</sequence>
<reference evidence="1 2" key="1">
    <citation type="submission" date="2018-08" db="EMBL/GenBank/DDBJ databases">
        <title>Comamonas testosteroni strain SWCO2.</title>
        <authorList>
            <person name="Jiang N."/>
            <person name="Zhang X.Z."/>
        </authorList>
    </citation>
    <scope>NUCLEOTIDE SEQUENCE [LARGE SCALE GENOMIC DNA]</scope>
    <source>
        <strain evidence="1 2">SWCO2</strain>
    </source>
</reference>
<comment type="caution">
    <text evidence="1">The sequence shown here is derived from an EMBL/GenBank/DDBJ whole genome shotgun (WGS) entry which is preliminary data.</text>
</comment>
<dbReference type="Proteomes" id="UP000261948">
    <property type="component" value="Unassembled WGS sequence"/>
</dbReference>
<protein>
    <submittedName>
        <fullName evidence="1">Uncharacterized protein</fullName>
    </submittedName>
</protein>
<dbReference type="AlphaFoldDB" id="A0A373FD80"/>
<gene>
    <name evidence="1" type="ORF">DZC30_18850</name>
</gene>